<name>A0A7H9DYA8_9FLAO</name>
<keyword evidence="2" id="KW-1185">Reference proteome</keyword>
<protein>
    <recommendedName>
        <fullName evidence="3">Tetratricopeptide repeat protein</fullName>
    </recommendedName>
</protein>
<evidence type="ECO:0000313" key="2">
    <source>
        <dbReference type="Proteomes" id="UP000510643"/>
    </source>
</evidence>
<dbReference type="RefSeq" id="WP_180905518.1">
    <property type="nucleotide sequence ID" value="NZ_CP040908.1"/>
</dbReference>
<dbReference type="Proteomes" id="UP000510643">
    <property type="component" value="Chromosome"/>
</dbReference>
<dbReference type="EMBL" id="CP040908">
    <property type="protein sequence ID" value="QLL59646.1"/>
    <property type="molecule type" value="Genomic_DNA"/>
</dbReference>
<accession>A0A7H9DYA8</accession>
<reference evidence="1 2" key="1">
    <citation type="submission" date="2019-06" db="EMBL/GenBank/DDBJ databases">
        <title>Emergence of pandrug resistant Empedobacter falsenii in China.</title>
        <authorList>
            <person name="Dong N."/>
            <person name="Chen S."/>
            <person name="Zhang R."/>
        </authorList>
    </citation>
    <scope>NUCLEOTIDE SEQUENCE [LARGE SCALE GENOMIC DNA]</scope>
    <source>
        <strain evidence="1 2">1681-1</strain>
    </source>
</reference>
<proteinExistence type="predicted"/>
<dbReference type="AlphaFoldDB" id="A0A7H9DYA8"/>
<sequence>MKPFYNSSSKIDNSVTYNFKRKVFVRTLTQQIKKKQMMKTIFLTIAILFAVSTFAQKNFESDMNKTLTEWNKGNHSSEANFKQLINDYPNEWLPKYYLTFSEVLKTFESKDVDKNEEILSNVKTQIDDLVKNNPLNIEILNLKALYLTAEIVQNPMQNGAIYYPEVVQIYQKSLMLNPSNPRSVLGLAEFNINAAKYSGMDITQDCKNVKKSLALFNAEKPKNNEPIWGKNRAEALLNNECKNVL</sequence>
<dbReference type="GeneID" id="78403158"/>
<evidence type="ECO:0008006" key="3">
    <source>
        <dbReference type="Google" id="ProtNLM"/>
    </source>
</evidence>
<gene>
    <name evidence="1" type="ORF">FH779_16840</name>
</gene>
<evidence type="ECO:0000313" key="1">
    <source>
        <dbReference type="EMBL" id="QLL59646.1"/>
    </source>
</evidence>
<dbReference type="KEGG" id="efal:FH779_16840"/>
<organism evidence="1 2">
    <name type="scientific">Empedobacter falsenii</name>
    <dbReference type="NCBI Taxonomy" id="343874"/>
    <lineage>
        <taxon>Bacteria</taxon>
        <taxon>Pseudomonadati</taxon>
        <taxon>Bacteroidota</taxon>
        <taxon>Flavobacteriia</taxon>
        <taxon>Flavobacteriales</taxon>
        <taxon>Weeksellaceae</taxon>
        <taxon>Empedobacter</taxon>
    </lineage>
</organism>